<dbReference type="Pfam" id="PF10071">
    <property type="entry name" value="DUF2310"/>
    <property type="match status" value="1"/>
</dbReference>
<sequence>MFVCELAFECFENTTITKVEKAVNGLMDALRFNGQVYGREFPLAKNEATFTVRCVCPEQESLHPRNHSDFVNFCLERLSEAGVLSPKVKLIGQDINSEQTAEDEVPSWQILYTTYVHTCSPLRSGDTFMPIPLYRNPPTLNGDHKSVIKWQSEWQACDEIQMAGGCKAEHATVRELTSIESDIFRRGWDLRGRMEYITKIPTYYYLYRVGGENLASEQARKCPKCGGDWALEEPLHDIIHFKCDDCRLVSNISWDHLK</sequence>
<dbReference type="AlphaFoldDB" id="A0A0B8NTW8"/>
<dbReference type="InterPro" id="IPR016908">
    <property type="entry name" value="UCP029037"/>
</dbReference>
<evidence type="ECO:0000313" key="2">
    <source>
        <dbReference type="Proteomes" id="UP000031671"/>
    </source>
</evidence>
<reference evidence="1 2" key="1">
    <citation type="submission" date="2015-01" db="EMBL/GenBank/DDBJ databases">
        <title>Vibrio sp. C1 JCM 19231 whole genome shotgun sequence.</title>
        <authorList>
            <person name="Sawabe T."/>
            <person name="Meirelles P."/>
            <person name="Feng G."/>
            <person name="Sayaka M."/>
            <person name="Hattori M."/>
            <person name="Ohkuma M."/>
        </authorList>
    </citation>
    <scope>NUCLEOTIDE SEQUENCE [LARGE SCALE GENOMIC DNA]</scope>
    <source>
        <strain evidence="2">JCM 19231</strain>
    </source>
</reference>
<proteinExistence type="predicted"/>
<accession>A0A0B8NTW8</accession>
<dbReference type="EMBL" id="BBRZ01000018">
    <property type="protein sequence ID" value="GAM55737.1"/>
    <property type="molecule type" value="Genomic_DNA"/>
</dbReference>
<evidence type="ECO:0000313" key="1">
    <source>
        <dbReference type="EMBL" id="GAM55737.1"/>
    </source>
</evidence>
<dbReference type="PIRSF" id="PIRSF029037">
    <property type="entry name" value="UCP029037_Zn_ribbon"/>
    <property type="match status" value="1"/>
</dbReference>
<protein>
    <submittedName>
        <fullName evidence="1">Nucleic-acid-binding protein</fullName>
    </submittedName>
</protein>
<name>A0A0B8NTW8_9VIBR</name>
<keyword evidence="2" id="KW-1185">Reference proteome</keyword>
<dbReference type="Proteomes" id="UP000031671">
    <property type="component" value="Unassembled WGS sequence"/>
</dbReference>
<reference evidence="1 2" key="2">
    <citation type="submission" date="2015-01" db="EMBL/GenBank/DDBJ databases">
        <authorList>
            <consortium name="NBRP consortium"/>
            <person name="Sawabe T."/>
            <person name="Meirelles P."/>
            <person name="Feng G."/>
            <person name="Sayaka M."/>
            <person name="Hattori M."/>
            <person name="Ohkuma M."/>
        </authorList>
    </citation>
    <scope>NUCLEOTIDE SEQUENCE [LARGE SCALE GENOMIC DNA]</scope>
    <source>
        <strain evidence="2">JCM 19231</strain>
    </source>
</reference>
<comment type="caution">
    <text evidence="1">The sequence shown here is derived from an EMBL/GenBank/DDBJ whole genome shotgun (WGS) entry which is preliminary data.</text>
</comment>
<organism evidence="1 2">
    <name type="scientific">Vibrio ishigakensis</name>
    <dbReference type="NCBI Taxonomy" id="1481914"/>
    <lineage>
        <taxon>Bacteria</taxon>
        <taxon>Pseudomonadati</taxon>
        <taxon>Pseudomonadota</taxon>
        <taxon>Gammaproteobacteria</taxon>
        <taxon>Vibrionales</taxon>
        <taxon>Vibrionaceae</taxon>
        <taxon>Vibrio</taxon>
    </lineage>
</organism>
<dbReference type="RefSeq" id="WP_261833809.1">
    <property type="nucleotide sequence ID" value="NZ_AP024881.1"/>
</dbReference>
<gene>
    <name evidence="1" type="ORF">JCM19231_2339</name>
</gene>